<name>A0A7W7FWY0_9PSEU</name>
<dbReference type="EMBL" id="JACHMH010000001">
    <property type="protein sequence ID" value="MBB4680063.1"/>
    <property type="molecule type" value="Genomic_DNA"/>
</dbReference>
<organism evidence="2 3">
    <name type="scientific">Crossiella cryophila</name>
    <dbReference type="NCBI Taxonomy" id="43355"/>
    <lineage>
        <taxon>Bacteria</taxon>
        <taxon>Bacillati</taxon>
        <taxon>Actinomycetota</taxon>
        <taxon>Actinomycetes</taxon>
        <taxon>Pseudonocardiales</taxon>
        <taxon>Pseudonocardiaceae</taxon>
        <taxon>Crossiella</taxon>
    </lineage>
</organism>
<sequence>MTAQVLDAVSFAGGTAAAGLLEAVEILRELNATGARRVPDGALEGFVPARWRGDLDTARKSGSTSAYRDYWELCTLLGLRDGLRTGEVHVPGSRRYSGPATYLLTPDKWLGQRAEFCRLVGKPAHPDRALAVTEVDPSDLGEHLQRLVVVGDQHRHRQIDLLADKPESSTPSPIFRTGAASPVTSAAGTHSTTTSVPSQACSPTTNTTSPTGQPYTPCRPEKPCDTTRSDESRPLTTEVS</sequence>
<dbReference type="AlphaFoldDB" id="A0A7W7FWY0"/>
<evidence type="ECO:0000256" key="1">
    <source>
        <dbReference type="SAM" id="MobiDB-lite"/>
    </source>
</evidence>
<feature type="compositionally biased region" description="Basic and acidic residues" evidence="1">
    <location>
        <begin position="219"/>
        <end position="233"/>
    </location>
</feature>
<protein>
    <submittedName>
        <fullName evidence="2">Uncharacterized protein</fullName>
    </submittedName>
</protein>
<comment type="caution">
    <text evidence="2">The sequence shown here is derived from an EMBL/GenBank/DDBJ whole genome shotgun (WGS) entry which is preliminary data.</text>
</comment>
<reference evidence="2 3" key="1">
    <citation type="submission" date="2020-08" db="EMBL/GenBank/DDBJ databases">
        <title>Sequencing the genomes of 1000 actinobacteria strains.</title>
        <authorList>
            <person name="Klenk H.-P."/>
        </authorList>
    </citation>
    <scope>NUCLEOTIDE SEQUENCE [LARGE SCALE GENOMIC DNA]</scope>
    <source>
        <strain evidence="2 3">DSM 44230</strain>
    </source>
</reference>
<feature type="compositionally biased region" description="Low complexity" evidence="1">
    <location>
        <begin position="184"/>
        <end position="195"/>
    </location>
</feature>
<gene>
    <name evidence="2" type="ORF">HNR67_006181</name>
</gene>
<accession>A0A7W7FWY0</accession>
<feature type="region of interest" description="Disordered" evidence="1">
    <location>
        <begin position="162"/>
        <end position="240"/>
    </location>
</feature>
<evidence type="ECO:0000313" key="2">
    <source>
        <dbReference type="EMBL" id="MBB4680063.1"/>
    </source>
</evidence>
<keyword evidence="3" id="KW-1185">Reference proteome</keyword>
<feature type="compositionally biased region" description="Polar residues" evidence="1">
    <location>
        <begin position="196"/>
        <end position="214"/>
    </location>
</feature>
<dbReference type="Proteomes" id="UP000533598">
    <property type="component" value="Unassembled WGS sequence"/>
</dbReference>
<dbReference type="RefSeq" id="WP_221490121.1">
    <property type="nucleotide sequence ID" value="NZ_BAAAUI010000019.1"/>
</dbReference>
<evidence type="ECO:0000313" key="3">
    <source>
        <dbReference type="Proteomes" id="UP000533598"/>
    </source>
</evidence>
<proteinExistence type="predicted"/>